<feature type="domain" description="Dipeptidylpeptidase IV N-terminal" evidence="5">
    <location>
        <begin position="100"/>
        <end position="453"/>
    </location>
</feature>
<dbReference type="SUPFAM" id="SSF53474">
    <property type="entry name" value="alpha/beta-Hydrolases"/>
    <property type="match status" value="1"/>
</dbReference>
<evidence type="ECO:0000256" key="3">
    <source>
        <dbReference type="SAM" id="SignalP"/>
    </source>
</evidence>
<accession>A0ABT0Z6J4</accession>
<dbReference type="InterPro" id="IPR001375">
    <property type="entry name" value="Peptidase_S9_cat"/>
</dbReference>
<evidence type="ECO:0000256" key="2">
    <source>
        <dbReference type="ARBA" id="ARBA00022801"/>
    </source>
</evidence>
<dbReference type="Pfam" id="PF00930">
    <property type="entry name" value="DPPIV_N"/>
    <property type="match status" value="1"/>
</dbReference>
<evidence type="ECO:0000259" key="4">
    <source>
        <dbReference type="Pfam" id="PF00326"/>
    </source>
</evidence>
<dbReference type="InterPro" id="IPR050278">
    <property type="entry name" value="Serine_Prot_S9B/DPPIV"/>
</dbReference>
<keyword evidence="7" id="KW-1185">Reference proteome</keyword>
<feature type="signal peptide" evidence="3">
    <location>
        <begin position="1"/>
        <end position="20"/>
    </location>
</feature>
<name>A0ABT0Z6J4_9FLAO</name>
<evidence type="ECO:0000313" key="6">
    <source>
        <dbReference type="EMBL" id="MCM8571048.1"/>
    </source>
</evidence>
<evidence type="ECO:0000256" key="1">
    <source>
        <dbReference type="ARBA" id="ARBA00022670"/>
    </source>
</evidence>
<gene>
    <name evidence="6" type="ORF">NE848_16740</name>
</gene>
<dbReference type="InterPro" id="IPR002471">
    <property type="entry name" value="Pept_S9_AS"/>
</dbReference>
<reference evidence="6" key="1">
    <citation type="submission" date="2022-06" db="EMBL/GenBank/DDBJ databases">
        <title>Gramella sediminis sp. nov., isolated from deep-sea sediment of the Indian Ocean.</title>
        <authorList>
            <person name="Yang L."/>
        </authorList>
    </citation>
    <scope>NUCLEOTIDE SEQUENCE</scope>
    <source>
        <strain evidence="6">HMD3159</strain>
    </source>
</reference>
<dbReference type="RefSeq" id="WP_252115759.1">
    <property type="nucleotide sequence ID" value="NZ_JAMSCK010000008.1"/>
</dbReference>
<organism evidence="6 7">
    <name type="scientific">Gramella jeungdoensis</name>
    <dbReference type="NCBI Taxonomy" id="708091"/>
    <lineage>
        <taxon>Bacteria</taxon>
        <taxon>Pseudomonadati</taxon>
        <taxon>Bacteroidota</taxon>
        <taxon>Flavobacteriia</taxon>
        <taxon>Flavobacteriales</taxon>
        <taxon>Flavobacteriaceae</taxon>
        <taxon>Christiangramia</taxon>
    </lineage>
</organism>
<dbReference type="Gene3D" id="2.140.10.30">
    <property type="entry name" value="Dipeptidylpeptidase IV, N-terminal domain"/>
    <property type="match status" value="1"/>
</dbReference>
<dbReference type="PANTHER" id="PTHR11731">
    <property type="entry name" value="PROTEASE FAMILY S9B,C DIPEPTIDYL-PEPTIDASE IV-RELATED"/>
    <property type="match status" value="1"/>
</dbReference>
<keyword evidence="3" id="KW-0732">Signal</keyword>
<dbReference type="Gene3D" id="3.40.50.1820">
    <property type="entry name" value="alpha/beta hydrolase"/>
    <property type="match status" value="1"/>
</dbReference>
<feature type="domain" description="Peptidase S9 prolyl oligopeptidase catalytic" evidence="4">
    <location>
        <begin position="543"/>
        <end position="738"/>
    </location>
</feature>
<dbReference type="Proteomes" id="UP001155077">
    <property type="component" value="Unassembled WGS sequence"/>
</dbReference>
<evidence type="ECO:0000259" key="5">
    <source>
        <dbReference type="Pfam" id="PF00930"/>
    </source>
</evidence>
<comment type="caution">
    <text evidence="6">The sequence shown here is derived from an EMBL/GenBank/DDBJ whole genome shotgun (WGS) entry which is preliminary data.</text>
</comment>
<dbReference type="SUPFAM" id="SSF82171">
    <property type="entry name" value="DPP6 N-terminal domain-like"/>
    <property type="match status" value="1"/>
</dbReference>
<evidence type="ECO:0000313" key="7">
    <source>
        <dbReference type="Proteomes" id="UP001155077"/>
    </source>
</evidence>
<protein>
    <submittedName>
        <fullName evidence="6">S9 family peptidase</fullName>
    </submittedName>
</protein>
<dbReference type="InterPro" id="IPR029058">
    <property type="entry name" value="AB_hydrolase_fold"/>
</dbReference>
<keyword evidence="2" id="KW-0378">Hydrolase</keyword>
<dbReference type="PROSITE" id="PS00708">
    <property type="entry name" value="PRO_ENDOPEP_SER"/>
    <property type="match status" value="1"/>
</dbReference>
<sequence>MKFPTILVAFILATSSVLTAQKKEVSLEEIWSGTFREERLQSLQSLNNGEEYVVLNRDRNTGNTSIDVYSYKTGKKTRTLVNSEDLEEIGSFQAFKFSGNEDKILLSTEVEPIYRRSSREFFYVYDVNSKKLSKLGDEKIQEASFSPDASKVAYVFENNIYIHDLKNGETEQVTKDGEINTIINGITDWVYEEEFSFVKAFAWNPTGEKIAYLKFDESEVPEFSMDLFGKNLYPTQHVFKYPKAGESNSKVSLHMYDIESGSSQEIDLGDKYDMASANSEIETEGFGDFYIPRIKWTADPMLLSVQVLNRHQNNLDLIFVDAEDNEAELIMTETDKAYVDITDNLTFLEDNSFIWTSEKDGYNHIYHFDDDGELLDQITSGEWEVTNYYGYDPKADRIYYQSTENGSVNRDVYSIKPNGKSKKRLTERDGINSADFSADYTYFINSFTNVNTPHVYTLHRAKDGKQVREILNNNKLLEKVEGYDFSPKELSTINVNGNELNMWMIKPTDFDPNKEYPLLMYQYSGPGSQSVSNSYFGTNDYWYQLLANKGYIIACVDGRGTGFKGADFKKVTYQELGKYEVEDQISAAQKLGDRDYIDSDRIGIWGWSYGGFMSSNAILKGNDTFSMAIAVAPVTSWRFYDTVYTERYMRTPQENPSGYDENSPLNHVEKLKGDYLLIHGGGDDNVHVQNTMRMVEELVQANKQFDWAIYPDRNHGIYGGNTRLHLYNMMTDFILEKL</sequence>
<dbReference type="PANTHER" id="PTHR11731:SF193">
    <property type="entry name" value="DIPEPTIDYL PEPTIDASE 9"/>
    <property type="match status" value="1"/>
</dbReference>
<feature type="chain" id="PRO_5045446038" evidence="3">
    <location>
        <begin position="21"/>
        <end position="738"/>
    </location>
</feature>
<dbReference type="InterPro" id="IPR002469">
    <property type="entry name" value="Peptidase_S9B_N"/>
</dbReference>
<keyword evidence="1" id="KW-0645">Protease</keyword>
<dbReference type="Pfam" id="PF00326">
    <property type="entry name" value="Peptidase_S9"/>
    <property type="match status" value="1"/>
</dbReference>
<dbReference type="EMBL" id="JAMSCK010000008">
    <property type="protein sequence ID" value="MCM8571048.1"/>
    <property type="molecule type" value="Genomic_DNA"/>
</dbReference>
<proteinExistence type="predicted"/>